<evidence type="ECO:0000256" key="1">
    <source>
        <dbReference type="SAM" id="Coils"/>
    </source>
</evidence>
<reference evidence="4" key="2">
    <citation type="submission" date="2020-03" db="EMBL/GenBank/DDBJ databases">
        <authorList>
            <person name="Fu F.-F."/>
            <person name="Chen J."/>
        </authorList>
    </citation>
    <scope>NUCLEOTIDE SEQUENCE</scope>
    <source>
        <strain evidence="4">Lc1</strain>
    </source>
</reference>
<dbReference type="Pfam" id="PF10469">
    <property type="entry name" value="AKAP7_NLS"/>
    <property type="match status" value="1"/>
</dbReference>
<dbReference type="GO" id="GO:0006355">
    <property type="term" value="P:regulation of DNA-templated transcription"/>
    <property type="evidence" value="ECO:0007669"/>
    <property type="project" value="TreeGrafter"/>
</dbReference>
<comment type="caution">
    <text evidence="4">The sequence shown here is derived from an EMBL/GenBank/DDBJ whole genome shotgun (WGS) entry which is preliminary data.</text>
</comment>
<dbReference type="GeneID" id="69009368"/>
<dbReference type="AlphaFoldDB" id="A0A8H4FEK3"/>
<dbReference type="EMBL" id="WVTB01000084">
    <property type="protein sequence ID" value="KAF3799502.1"/>
    <property type="molecule type" value="Genomic_DNA"/>
</dbReference>
<organism evidence="4 5">
    <name type="scientific">Colletotrichum gloeosporioides</name>
    <name type="common">Anthracnose fungus</name>
    <name type="synonym">Glomerella cingulata</name>
    <dbReference type="NCBI Taxonomy" id="474922"/>
    <lineage>
        <taxon>Eukaryota</taxon>
        <taxon>Fungi</taxon>
        <taxon>Dikarya</taxon>
        <taxon>Ascomycota</taxon>
        <taxon>Pezizomycotina</taxon>
        <taxon>Sordariomycetes</taxon>
        <taxon>Hypocreomycetidae</taxon>
        <taxon>Glomerellales</taxon>
        <taxon>Glomerellaceae</taxon>
        <taxon>Colletotrichum</taxon>
        <taxon>Colletotrichum gloeosporioides species complex</taxon>
    </lineage>
</organism>
<name>A0A8H4FEK3_COLGL</name>
<dbReference type="RefSeq" id="XP_045258662.1">
    <property type="nucleotide sequence ID" value="XM_045402300.1"/>
</dbReference>
<keyword evidence="1" id="KW-0175">Coiled coil</keyword>
<accession>A0A8H4FEK3</accession>
<dbReference type="GO" id="GO:0006307">
    <property type="term" value="P:DNA alkylation repair"/>
    <property type="evidence" value="ECO:0007669"/>
    <property type="project" value="InterPro"/>
</dbReference>
<dbReference type="InterPro" id="IPR019510">
    <property type="entry name" value="AKAP7-like_phosphoesterase"/>
</dbReference>
<dbReference type="PANTHER" id="PTHR13360:SF1">
    <property type="entry name" value="ACTIVATING SIGNAL COINTEGRATOR 1 COMPLEX SUBUNIT 1"/>
    <property type="match status" value="1"/>
</dbReference>
<feature type="compositionally biased region" description="Low complexity" evidence="2">
    <location>
        <begin position="271"/>
        <end position="294"/>
    </location>
</feature>
<dbReference type="Proteomes" id="UP000613401">
    <property type="component" value="Unassembled WGS sequence"/>
</dbReference>
<gene>
    <name evidence="4" type="ORF">GCG54_00002204</name>
</gene>
<evidence type="ECO:0000256" key="2">
    <source>
        <dbReference type="SAM" id="MobiDB-lite"/>
    </source>
</evidence>
<protein>
    <recommendedName>
        <fullName evidence="3">A-kinase anchor protein 7-like phosphoesterase domain-containing protein</fullName>
    </recommendedName>
</protein>
<feature type="compositionally biased region" description="Low complexity" evidence="2">
    <location>
        <begin position="240"/>
        <end position="263"/>
    </location>
</feature>
<feature type="coiled-coil region" evidence="1">
    <location>
        <begin position="353"/>
        <end position="430"/>
    </location>
</feature>
<evidence type="ECO:0000313" key="4">
    <source>
        <dbReference type="EMBL" id="KAF3799502.1"/>
    </source>
</evidence>
<dbReference type="PANTHER" id="PTHR13360">
    <property type="entry name" value="ACTIVATING SIGNAL COINTEGRATOR 1 COMPLEX SUBUNIT 1"/>
    <property type="match status" value="1"/>
</dbReference>
<evidence type="ECO:0000313" key="5">
    <source>
        <dbReference type="Proteomes" id="UP000613401"/>
    </source>
</evidence>
<evidence type="ECO:0000259" key="3">
    <source>
        <dbReference type="Pfam" id="PF10469"/>
    </source>
</evidence>
<reference evidence="4" key="1">
    <citation type="journal article" date="2020" name="Phytopathology">
        <title>Genome sequence and comparative analysis of Colletotrichum gloeosporioides isolated from Liriodendron leaves.</title>
        <authorList>
            <person name="Fu F.F."/>
            <person name="Hao Z."/>
            <person name="Wang P."/>
            <person name="Lu Y."/>
            <person name="Xue L.J."/>
            <person name="Wei G."/>
            <person name="Tian Y."/>
            <person name="Baishi H."/>
            <person name="Xu H."/>
            <person name="Shi J."/>
            <person name="Cheng T."/>
            <person name="Wang G."/>
            <person name="Yi Y."/>
            <person name="Chen J."/>
        </authorList>
    </citation>
    <scope>NUCLEOTIDE SEQUENCE</scope>
    <source>
        <strain evidence="4">Lc1</strain>
    </source>
</reference>
<dbReference type="InterPro" id="IPR009210">
    <property type="entry name" value="ASCC1"/>
</dbReference>
<sequence>MPPRPPPRTSPTHFLCIPLVTASSRPQLSKSLASFRADVTSPDSFAIPSDAVRPLGTLHLTLGVMSFPKNEGVEKAVEVLESLKPREILSTVKPLSSITPLAGPASSTPEKSLSLTLRGLHSIQPVQKATVLYAPPIDPDGVFRGFCEKLRGVFQEAEVMDKEDRPLLLHATIVNTIYVKGGRGKKGPRMTIDARDILDRYDDYVWMEDVPVEKIAICRMGAKQIEDKKLLRMSDKRRPGGSVSNTSSGSNTGSGSSNNTTGGSTAGSKGGSNTHSLHTTSSRSPGSGAAASIIAPPPRAHHAPTSSAVPDEGGSSRESGKDAKDKESRSTKDTPSTGSAANTSSGSGSTALIKDKDARIAKLERELEIMEQEFTRELDKLSQAESETAVYWQAKHSELNEQFLRADADLRILRQEAEHRDADRDALRREVGELRAQVRGLKEFVSTSTRTNGQTSDEVFCEGMMRLGNGLQNWIIVHFRRAKLDVAAASEEIRDELGRLVPMYADLETSAKVHMLQSIVSRVLMDVIFENCFFGLPKEQADKFRAMEETLSSYVDDAEALNSWRSSTLALFQREAETKMQAETAASTDGVIARVNGILDAVTDAKATEARDTALRTLVGSAVDLSRQLAVQKAVFRIHMPDIVPGQETKFDPATMEDIGGEDEEALAGRNISCVTFPGVIKRGDENGGHMQYQNIIAKARVLCSPE</sequence>
<keyword evidence="5" id="KW-1185">Reference proteome</keyword>
<feature type="region of interest" description="Disordered" evidence="2">
    <location>
        <begin position="229"/>
        <end position="351"/>
    </location>
</feature>
<feature type="domain" description="A-kinase anchor protein 7-like phosphoesterase" evidence="3">
    <location>
        <begin position="11"/>
        <end position="225"/>
    </location>
</feature>
<feature type="compositionally biased region" description="Basic and acidic residues" evidence="2">
    <location>
        <begin position="314"/>
        <end position="332"/>
    </location>
</feature>
<dbReference type="Gene3D" id="3.90.1140.10">
    <property type="entry name" value="Cyclic phosphodiesterase"/>
    <property type="match status" value="1"/>
</dbReference>
<proteinExistence type="predicted"/>
<feature type="compositionally biased region" description="Low complexity" evidence="2">
    <location>
        <begin position="336"/>
        <end position="351"/>
    </location>
</feature>
<feature type="compositionally biased region" description="Basic and acidic residues" evidence="2">
    <location>
        <begin position="229"/>
        <end position="238"/>
    </location>
</feature>
<dbReference type="GO" id="GO:0005634">
    <property type="term" value="C:nucleus"/>
    <property type="evidence" value="ECO:0007669"/>
    <property type="project" value="TreeGrafter"/>
</dbReference>